<dbReference type="InterPro" id="IPR005471">
    <property type="entry name" value="Tscrpt_reg_IclR_N"/>
</dbReference>
<dbReference type="InterPro" id="IPR036388">
    <property type="entry name" value="WH-like_DNA-bd_sf"/>
</dbReference>
<accession>A0A5K7ZQY9</accession>
<feature type="domain" description="HTH iclR-type" evidence="1">
    <location>
        <begin position="11"/>
        <end position="58"/>
    </location>
</feature>
<dbReference type="GO" id="GO:0003677">
    <property type="term" value="F:DNA binding"/>
    <property type="evidence" value="ECO:0007669"/>
    <property type="project" value="InterPro"/>
</dbReference>
<dbReference type="AlphaFoldDB" id="A0A5K7ZQY9"/>
<dbReference type="InterPro" id="IPR036390">
    <property type="entry name" value="WH_DNA-bd_sf"/>
</dbReference>
<dbReference type="Gene3D" id="1.10.10.10">
    <property type="entry name" value="Winged helix-like DNA-binding domain superfamily/Winged helix DNA-binding domain"/>
    <property type="match status" value="1"/>
</dbReference>
<evidence type="ECO:0000259" key="1">
    <source>
        <dbReference type="Pfam" id="PF09339"/>
    </source>
</evidence>
<dbReference type="Pfam" id="PF09339">
    <property type="entry name" value="HTH_IclR"/>
    <property type="match status" value="1"/>
</dbReference>
<dbReference type="KEGG" id="dov:DSCO28_07690"/>
<protein>
    <recommendedName>
        <fullName evidence="1">HTH iclR-type domain-containing protein</fullName>
    </recommendedName>
</protein>
<dbReference type="SUPFAM" id="SSF46785">
    <property type="entry name" value="Winged helix' DNA-binding domain"/>
    <property type="match status" value="1"/>
</dbReference>
<name>A0A5K7ZQY9_9BACT</name>
<sequence length="96" mass="10774">MSTYSRISAMEKGIEIIKFLAEQRGPVSGRDVAMALDMKHGTVMCYLATCQDHNWVNRVGDHYEVGQGLASIWARKVAKLKSARNTINYQLEDLEG</sequence>
<dbReference type="EMBL" id="AP021876">
    <property type="protein sequence ID" value="BBO80203.1"/>
    <property type="molecule type" value="Genomic_DNA"/>
</dbReference>
<organism evidence="2 3">
    <name type="scientific">Desulfosarcina ovata subsp. sediminis</name>
    <dbReference type="NCBI Taxonomy" id="885957"/>
    <lineage>
        <taxon>Bacteria</taxon>
        <taxon>Pseudomonadati</taxon>
        <taxon>Thermodesulfobacteriota</taxon>
        <taxon>Desulfobacteria</taxon>
        <taxon>Desulfobacterales</taxon>
        <taxon>Desulfosarcinaceae</taxon>
        <taxon>Desulfosarcina</taxon>
    </lineage>
</organism>
<evidence type="ECO:0000313" key="2">
    <source>
        <dbReference type="EMBL" id="BBO80203.1"/>
    </source>
</evidence>
<reference evidence="2 3" key="1">
    <citation type="submission" date="2019-11" db="EMBL/GenBank/DDBJ databases">
        <title>Comparative genomics of hydrocarbon-degrading Desulfosarcina strains.</title>
        <authorList>
            <person name="Watanabe M."/>
            <person name="Kojima H."/>
            <person name="Fukui M."/>
        </authorList>
    </citation>
    <scope>NUCLEOTIDE SEQUENCE [LARGE SCALE GENOMIC DNA]</scope>
    <source>
        <strain evidence="2 3">28bB2T</strain>
    </source>
</reference>
<dbReference type="RefSeq" id="WP_155321221.1">
    <property type="nucleotide sequence ID" value="NZ_AP021876.1"/>
</dbReference>
<proteinExistence type="predicted"/>
<dbReference type="Proteomes" id="UP000425960">
    <property type="component" value="Chromosome"/>
</dbReference>
<gene>
    <name evidence="2" type="ORF">DSCO28_07690</name>
</gene>
<evidence type="ECO:0000313" key="3">
    <source>
        <dbReference type="Proteomes" id="UP000425960"/>
    </source>
</evidence>
<dbReference type="GO" id="GO:0006355">
    <property type="term" value="P:regulation of DNA-templated transcription"/>
    <property type="evidence" value="ECO:0007669"/>
    <property type="project" value="InterPro"/>
</dbReference>